<reference evidence="9" key="2">
    <citation type="submission" date="2021-03" db="UniProtKB">
        <authorList>
            <consortium name="EnsemblPlants"/>
        </authorList>
    </citation>
    <scope>IDENTIFICATION</scope>
</reference>
<dbReference type="PROSITE" id="PS50103">
    <property type="entry name" value="ZF_C3H1"/>
    <property type="match status" value="2"/>
</dbReference>
<dbReference type="GO" id="GO:0008270">
    <property type="term" value="F:zinc ion binding"/>
    <property type="evidence" value="ECO:0007669"/>
    <property type="project" value="UniProtKB-KW"/>
</dbReference>
<dbReference type="Gene3D" id="4.10.1000.10">
    <property type="entry name" value="Zinc finger, CCCH-type"/>
    <property type="match status" value="1"/>
</dbReference>
<dbReference type="Proteomes" id="UP000596660">
    <property type="component" value="Unplaced"/>
</dbReference>
<reference evidence="9" key="1">
    <citation type="journal article" date="2017" name="Nature">
        <title>The genome of Chenopodium quinoa.</title>
        <authorList>
            <person name="Jarvis D.E."/>
            <person name="Ho Y.S."/>
            <person name="Lightfoot D.J."/>
            <person name="Schmoeckel S.M."/>
            <person name="Li B."/>
            <person name="Borm T.J.A."/>
            <person name="Ohyanagi H."/>
            <person name="Mineta K."/>
            <person name="Michell C.T."/>
            <person name="Saber N."/>
            <person name="Kharbatia N.M."/>
            <person name="Rupper R.R."/>
            <person name="Sharp A.R."/>
            <person name="Dally N."/>
            <person name="Boughton B.A."/>
            <person name="Woo Y.H."/>
            <person name="Gao G."/>
            <person name="Schijlen E.G.W.M."/>
            <person name="Guo X."/>
            <person name="Momin A.A."/>
            <person name="Negrao S."/>
            <person name="Al-Babili S."/>
            <person name="Gehring C."/>
            <person name="Roessner U."/>
            <person name="Jung C."/>
            <person name="Murphy K."/>
            <person name="Arold S.T."/>
            <person name="Gojobori T."/>
            <person name="van der Linden C.G."/>
            <person name="van Loo E.N."/>
            <person name="Jellen E.N."/>
            <person name="Maughan P.J."/>
            <person name="Tester M."/>
        </authorList>
    </citation>
    <scope>NUCLEOTIDE SEQUENCE [LARGE SCALE GENOMIC DNA]</scope>
    <source>
        <strain evidence="9">cv. PI 614886</strain>
    </source>
</reference>
<evidence type="ECO:0000256" key="1">
    <source>
        <dbReference type="ARBA" id="ARBA00022723"/>
    </source>
</evidence>
<protein>
    <recommendedName>
        <fullName evidence="8">C3H1-type domain-containing protein</fullName>
    </recommendedName>
</protein>
<evidence type="ECO:0000256" key="7">
    <source>
        <dbReference type="SAM" id="MobiDB-lite"/>
    </source>
</evidence>
<organism evidence="9 10">
    <name type="scientific">Chenopodium quinoa</name>
    <name type="common">Quinoa</name>
    <dbReference type="NCBI Taxonomy" id="63459"/>
    <lineage>
        <taxon>Eukaryota</taxon>
        <taxon>Viridiplantae</taxon>
        <taxon>Streptophyta</taxon>
        <taxon>Embryophyta</taxon>
        <taxon>Tracheophyta</taxon>
        <taxon>Spermatophyta</taxon>
        <taxon>Magnoliopsida</taxon>
        <taxon>eudicotyledons</taxon>
        <taxon>Gunneridae</taxon>
        <taxon>Pentapetalae</taxon>
        <taxon>Caryophyllales</taxon>
        <taxon>Chenopodiaceae</taxon>
        <taxon>Chenopodioideae</taxon>
        <taxon>Atripliceae</taxon>
        <taxon>Chenopodium</taxon>
    </lineage>
</organism>
<evidence type="ECO:0000313" key="9">
    <source>
        <dbReference type="EnsemblPlants" id="AUR62040881-RA:cds"/>
    </source>
</evidence>
<dbReference type="PANTHER" id="PTHR12506">
    <property type="entry name" value="PROTEIN PHOSPHATASE RELATED"/>
    <property type="match status" value="1"/>
</dbReference>
<evidence type="ECO:0000256" key="2">
    <source>
        <dbReference type="ARBA" id="ARBA00022737"/>
    </source>
</evidence>
<dbReference type="PANTHER" id="PTHR12506:SF50">
    <property type="entry name" value="ZINC FINGER CCCH DOMAIN-CONTAINING PROTEIN 26"/>
    <property type="match status" value="1"/>
</dbReference>
<feature type="zinc finger region" description="C3H1-type" evidence="6">
    <location>
        <begin position="76"/>
        <end position="104"/>
    </location>
</feature>
<keyword evidence="2" id="KW-0677">Repeat</keyword>
<dbReference type="Gramene" id="AUR62040881-RA">
    <property type="protein sequence ID" value="AUR62040881-RA:cds"/>
    <property type="gene ID" value="AUR62040881"/>
</dbReference>
<sequence length="134" mass="14763">MWVVRVFKGIISGGVVAVQVQGVLGLHRGSKFYMKTGECKFGEKCRFHHPIDRSAPTRNQTLEQNVKFTLAGLPRREGVEHCPFYMKTGTCSYGANCKFDHPPPGEVMAVAGQETSTKAEEEETEDGENVATAE</sequence>
<dbReference type="AlphaFoldDB" id="A0A803N5K8"/>
<dbReference type="InterPro" id="IPR000571">
    <property type="entry name" value="Znf_CCCH"/>
</dbReference>
<dbReference type="GO" id="GO:0003729">
    <property type="term" value="F:mRNA binding"/>
    <property type="evidence" value="ECO:0007669"/>
    <property type="project" value="UniProtKB-ARBA"/>
</dbReference>
<evidence type="ECO:0000256" key="6">
    <source>
        <dbReference type="PROSITE-ProRule" id="PRU00723"/>
    </source>
</evidence>
<feature type="zinc finger region" description="C3H1-type" evidence="6">
    <location>
        <begin position="31"/>
        <end position="52"/>
    </location>
</feature>
<keyword evidence="4 6" id="KW-0862">Zinc</keyword>
<dbReference type="EnsemblPlants" id="AUR62040881-RA">
    <property type="protein sequence ID" value="AUR62040881-RA:cds"/>
    <property type="gene ID" value="AUR62040881"/>
</dbReference>
<name>A0A803N5K8_CHEQI</name>
<dbReference type="SMART" id="SM00356">
    <property type="entry name" value="ZnF_C3H1"/>
    <property type="match status" value="2"/>
</dbReference>
<feature type="region of interest" description="Disordered" evidence="7">
    <location>
        <begin position="111"/>
        <end position="134"/>
    </location>
</feature>
<dbReference type="SUPFAM" id="SSF90229">
    <property type="entry name" value="CCCH zinc finger"/>
    <property type="match status" value="2"/>
</dbReference>
<evidence type="ECO:0000313" key="10">
    <source>
        <dbReference type="Proteomes" id="UP000596660"/>
    </source>
</evidence>
<evidence type="ECO:0000256" key="4">
    <source>
        <dbReference type="ARBA" id="ARBA00022833"/>
    </source>
</evidence>
<feature type="domain" description="C3H1-type" evidence="8">
    <location>
        <begin position="76"/>
        <end position="104"/>
    </location>
</feature>
<dbReference type="InterPro" id="IPR036855">
    <property type="entry name" value="Znf_CCCH_sf"/>
</dbReference>
<keyword evidence="5" id="KW-0238">DNA-binding</keyword>
<keyword evidence="1 6" id="KW-0479">Metal-binding</keyword>
<proteinExistence type="predicted"/>
<accession>A0A803N5K8</accession>
<dbReference type="GO" id="GO:0003677">
    <property type="term" value="F:DNA binding"/>
    <property type="evidence" value="ECO:0007669"/>
    <property type="project" value="UniProtKB-KW"/>
</dbReference>
<dbReference type="FunFam" id="4.10.1000.10:FF:000033">
    <property type="entry name" value="zinc finger CCCH domain-containing protein 37"/>
    <property type="match status" value="1"/>
</dbReference>
<dbReference type="InterPro" id="IPR050974">
    <property type="entry name" value="Plant_ZF_CCCH"/>
</dbReference>
<keyword evidence="3 6" id="KW-0863">Zinc-finger</keyword>
<evidence type="ECO:0000256" key="3">
    <source>
        <dbReference type="ARBA" id="ARBA00022771"/>
    </source>
</evidence>
<feature type="domain" description="C3H1-type" evidence="8">
    <location>
        <begin position="31"/>
        <end position="52"/>
    </location>
</feature>
<evidence type="ECO:0000256" key="5">
    <source>
        <dbReference type="ARBA" id="ARBA00023125"/>
    </source>
</evidence>
<evidence type="ECO:0000259" key="8">
    <source>
        <dbReference type="PROSITE" id="PS50103"/>
    </source>
</evidence>
<dbReference type="Pfam" id="PF00642">
    <property type="entry name" value="zf-CCCH"/>
    <property type="match status" value="2"/>
</dbReference>
<keyword evidence="10" id="KW-1185">Reference proteome</keyword>